<keyword evidence="7" id="KW-0472">Membrane</keyword>
<dbReference type="GO" id="GO:0005524">
    <property type="term" value="F:ATP binding"/>
    <property type="evidence" value="ECO:0007669"/>
    <property type="project" value="UniProtKB-KW"/>
</dbReference>
<feature type="domain" description="ABC transporter" evidence="8">
    <location>
        <begin position="257"/>
        <end position="513"/>
    </location>
</feature>
<name>A0A081D225_9HYPH</name>
<accession>A0A081D225</accession>
<evidence type="ECO:0000313" key="9">
    <source>
        <dbReference type="EMBL" id="GAK72971.1"/>
    </source>
</evidence>
<dbReference type="InterPro" id="IPR027417">
    <property type="entry name" value="P-loop_NTPase"/>
</dbReference>
<gene>
    <name evidence="9" type="ORF">RRU01S_29_00880</name>
</gene>
<keyword evidence="5" id="KW-0547">Nucleotide-binding</keyword>
<evidence type="ECO:0000256" key="4">
    <source>
        <dbReference type="ARBA" id="ARBA00022737"/>
    </source>
</evidence>
<dbReference type="GO" id="GO:0016887">
    <property type="term" value="F:ATP hydrolysis activity"/>
    <property type="evidence" value="ECO:0007669"/>
    <property type="project" value="InterPro"/>
</dbReference>
<keyword evidence="3" id="KW-0762">Sugar transport</keyword>
<sequence length="514" mass="55786">MGPPHTNNRDMTMATVLSMRQIEKRFGVVKALDGVHFELEKGEIHALLGVNGAGKSTLIKILSGVYAKDTGTIDIDGKPVELGTPAAAIAEGIACVQQHPELVNDFTGVENIFLGEEAHKPGLTGRINRTAMRLAAQKLLQRFPIEIDLDRRVGEMPAVDREIVAVLHALRRDDIKILILDEPTSTLTEREKASLFQLMRTLKAAGIAIIYITHRLEEVFEIADRFTVFRGGRNVATFPAKGALDDGISIPELMLDEKSGDIFPPRADGAGGEVMMEVKGLEKKGLFTDVSFTLRRGEILGIFGLVGSGVDELSKALFGVIRPDAGEISIDGQPVKLKDPHDALRRGIFLVPGDRRTEGLTLSKDVIFNTVVAHLGKASWTGGLMRFGRNRKSAEDLAKRVALQPPKLDRPVSAFSGGNQQKIVIAKGLYRDARIYIFVEPTVGVDIGARATLYALMRELSHKAGVIVISSDCDEVHGVADRSIALYKGRPITQTDAAPSRDQLLAAGIMGVRS</sequence>
<evidence type="ECO:0000259" key="8">
    <source>
        <dbReference type="PROSITE" id="PS50893"/>
    </source>
</evidence>
<dbReference type="Gene3D" id="3.40.50.300">
    <property type="entry name" value="P-loop containing nucleotide triphosphate hydrolases"/>
    <property type="match status" value="2"/>
</dbReference>
<reference evidence="9 10" key="1">
    <citation type="submission" date="2014-08" db="EMBL/GenBank/DDBJ databases">
        <title>Whole genome shotgun sequence of Rhizobium rubi NBRC 13261.</title>
        <authorList>
            <person name="Katano-Makiyama Y."/>
            <person name="Hosoyama A."/>
            <person name="Hashimoto M."/>
            <person name="Hosoyama Y."/>
            <person name="Noguchi M."/>
            <person name="Tsuchikane K."/>
            <person name="Uohara A."/>
            <person name="Ohji S."/>
            <person name="Ichikawa N."/>
            <person name="Kimura A."/>
            <person name="Yamazoe A."/>
            <person name="Fujita N."/>
        </authorList>
    </citation>
    <scope>NUCLEOTIDE SEQUENCE [LARGE SCALE GENOMIC DNA]</scope>
    <source>
        <strain evidence="9 10">NBRC 13261</strain>
    </source>
</reference>
<evidence type="ECO:0000256" key="7">
    <source>
        <dbReference type="ARBA" id="ARBA00023136"/>
    </source>
</evidence>
<proteinExistence type="inferred from homology"/>
<comment type="similarity">
    <text evidence="1">Belongs to the ABC transporter superfamily.</text>
</comment>
<organism evidence="9 10">
    <name type="scientific">Agrobacterium rubi TR3 = NBRC 13261</name>
    <dbReference type="NCBI Taxonomy" id="1368415"/>
    <lineage>
        <taxon>Bacteria</taxon>
        <taxon>Pseudomonadati</taxon>
        <taxon>Pseudomonadota</taxon>
        <taxon>Alphaproteobacteria</taxon>
        <taxon>Hyphomicrobiales</taxon>
        <taxon>Rhizobiaceae</taxon>
        <taxon>Rhizobium/Agrobacterium group</taxon>
        <taxon>Agrobacterium</taxon>
    </lineage>
</organism>
<dbReference type="CDD" id="cd03215">
    <property type="entry name" value="ABC_Carb_Monos_II"/>
    <property type="match status" value="1"/>
</dbReference>
<keyword evidence="6 9" id="KW-0067">ATP-binding</keyword>
<evidence type="ECO:0000256" key="5">
    <source>
        <dbReference type="ARBA" id="ARBA00022741"/>
    </source>
</evidence>
<dbReference type="PROSITE" id="PS50893">
    <property type="entry name" value="ABC_TRANSPORTER_2"/>
    <property type="match status" value="2"/>
</dbReference>
<dbReference type="EMBL" id="BBJU01000029">
    <property type="protein sequence ID" value="GAK72971.1"/>
    <property type="molecule type" value="Genomic_DNA"/>
</dbReference>
<evidence type="ECO:0000256" key="1">
    <source>
        <dbReference type="ARBA" id="ARBA00005417"/>
    </source>
</evidence>
<dbReference type="PANTHER" id="PTHR43790:SF9">
    <property type="entry name" value="GALACTOFURANOSE TRANSPORTER ATP-BINDING PROTEIN YTFR"/>
    <property type="match status" value="1"/>
</dbReference>
<dbReference type="InterPro" id="IPR017871">
    <property type="entry name" value="ABC_transporter-like_CS"/>
</dbReference>
<dbReference type="eggNOG" id="COG1129">
    <property type="taxonomic scope" value="Bacteria"/>
</dbReference>
<dbReference type="PANTHER" id="PTHR43790">
    <property type="entry name" value="CARBOHYDRATE TRANSPORT ATP-BINDING PROTEIN MG119-RELATED"/>
    <property type="match status" value="1"/>
</dbReference>
<dbReference type="PROSITE" id="PS00211">
    <property type="entry name" value="ABC_TRANSPORTER_1"/>
    <property type="match status" value="1"/>
</dbReference>
<keyword evidence="4" id="KW-0677">Repeat</keyword>
<dbReference type="InterPro" id="IPR003593">
    <property type="entry name" value="AAA+_ATPase"/>
</dbReference>
<dbReference type="Pfam" id="PF00005">
    <property type="entry name" value="ABC_tran"/>
    <property type="match status" value="2"/>
</dbReference>
<comment type="caution">
    <text evidence="9">The sequence shown here is derived from an EMBL/GenBank/DDBJ whole genome shotgun (WGS) entry which is preliminary data.</text>
</comment>
<protein>
    <submittedName>
        <fullName evidence="9">Putative ABC transporter ATP-binding protein</fullName>
    </submittedName>
</protein>
<dbReference type="AlphaFoldDB" id="A0A081D225"/>
<dbReference type="Proteomes" id="UP000028701">
    <property type="component" value="Unassembled WGS sequence"/>
</dbReference>
<evidence type="ECO:0000313" key="10">
    <source>
        <dbReference type="Proteomes" id="UP000028701"/>
    </source>
</evidence>
<dbReference type="SUPFAM" id="SSF52540">
    <property type="entry name" value="P-loop containing nucleoside triphosphate hydrolases"/>
    <property type="match status" value="2"/>
</dbReference>
<dbReference type="InterPro" id="IPR050107">
    <property type="entry name" value="ABC_carbohydrate_import_ATPase"/>
</dbReference>
<evidence type="ECO:0000256" key="2">
    <source>
        <dbReference type="ARBA" id="ARBA00022448"/>
    </source>
</evidence>
<dbReference type="InterPro" id="IPR003439">
    <property type="entry name" value="ABC_transporter-like_ATP-bd"/>
</dbReference>
<dbReference type="SMART" id="SM00382">
    <property type="entry name" value="AAA"/>
    <property type="match status" value="2"/>
</dbReference>
<keyword evidence="2" id="KW-0813">Transport</keyword>
<evidence type="ECO:0000256" key="3">
    <source>
        <dbReference type="ARBA" id="ARBA00022597"/>
    </source>
</evidence>
<dbReference type="CDD" id="cd03216">
    <property type="entry name" value="ABC_Carb_Monos_I"/>
    <property type="match status" value="1"/>
</dbReference>
<evidence type="ECO:0000256" key="6">
    <source>
        <dbReference type="ARBA" id="ARBA00022840"/>
    </source>
</evidence>
<feature type="domain" description="ABC transporter" evidence="8">
    <location>
        <begin position="17"/>
        <end position="256"/>
    </location>
</feature>